<evidence type="ECO:0000313" key="2">
    <source>
        <dbReference type="Proteomes" id="UP000824890"/>
    </source>
</evidence>
<accession>A0ABQ7Z349</accession>
<organism evidence="1 2">
    <name type="scientific">Brassica napus</name>
    <name type="common">Rape</name>
    <dbReference type="NCBI Taxonomy" id="3708"/>
    <lineage>
        <taxon>Eukaryota</taxon>
        <taxon>Viridiplantae</taxon>
        <taxon>Streptophyta</taxon>
        <taxon>Embryophyta</taxon>
        <taxon>Tracheophyta</taxon>
        <taxon>Spermatophyta</taxon>
        <taxon>Magnoliopsida</taxon>
        <taxon>eudicotyledons</taxon>
        <taxon>Gunneridae</taxon>
        <taxon>Pentapetalae</taxon>
        <taxon>rosids</taxon>
        <taxon>malvids</taxon>
        <taxon>Brassicales</taxon>
        <taxon>Brassicaceae</taxon>
        <taxon>Brassiceae</taxon>
        <taxon>Brassica</taxon>
    </lineage>
</organism>
<keyword evidence="2" id="KW-1185">Reference proteome</keyword>
<protein>
    <submittedName>
        <fullName evidence="1">Uncharacterized protein</fullName>
    </submittedName>
</protein>
<comment type="caution">
    <text evidence="1">The sequence shown here is derived from an EMBL/GenBank/DDBJ whole genome shotgun (WGS) entry which is preliminary data.</text>
</comment>
<proteinExistence type="predicted"/>
<sequence>YGPEGRISQLDGRYGSRIGQAGIRSSSPGEPTRVTAELAGEHNHAKVQLAGELTGAMAELAGRVQPHGGSARRRADRHDG</sequence>
<evidence type="ECO:0000313" key="1">
    <source>
        <dbReference type="EMBL" id="KAH0874573.1"/>
    </source>
</evidence>
<gene>
    <name evidence="1" type="ORF">HID58_071935</name>
</gene>
<reference evidence="1 2" key="1">
    <citation type="submission" date="2021-05" db="EMBL/GenBank/DDBJ databases">
        <title>Genome Assembly of Synthetic Allotetraploid Brassica napus Reveals Homoeologous Exchanges between Subgenomes.</title>
        <authorList>
            <person name="Davis J.T."/>
        </authorList>
    </citation>
    <scope>NUCLEOTIDE SEQUENCE [LARGE SCALE GENOMIC DNA]</scope>
    <source>
        <strain evidence="2">cv. Da-Ae</strain>
        <tissue evidence="1">Seedling</tissue>
    </source>
</reference>
<dbReference type="EMBL" id="JAGKQM010000016">
    <property type="protein sequence ID" value="KAH0874573.1"/>
    <property type="molecule type" value="Genomic_DNA"/>
</dbReference>
<dbReference type="Proteomes" id="UP000824890">
    <property type="component" value="Unassembled WGS sequence"/>
</dbReference>
<name>A0ABQ7Z349_BRANA</name>
<feature type="non-terminal residue" evidence="1">
    <location>
        <position position="1"/>
    </location>
</feature>